<name>A0ABY1CBI0_9FIRM</name>
<reference evidence="1 2" key="1">
    <citation type="submission" date="2016-10" db="EMBL/GenBank/DDBJ databases">
        <authorList>
            <person name="Varghese N."/>
            <person name="Submissions S."/>
        </authorList>
    </citation>
    <scope>NUCLEOTIDE SEQUENCE [LARGE SCALE GENOMIC DNA]</scope>
    <source>
        <strain evidence="1 2">ATCC 19403</strain>
    </source>
</reference>
<evidence type="ECO:0008006" key="3">
    <source>
        <dbReference type="Google" id="ProtNLM"/>
    </source>
</evidence>
<dbReference type="Proteomes" id="UP000198970">
    <property type="component" value="Chromosome I"/>
</dbReference>
<organism evidence="1 2">
    <name type="scientific">Lacrimispora sphenoides JCM 1415</name>
    <dbReference type="NCBI Taxonomy" id="1297793"/>
    <lineage>
        <taxon>Bacteria</taxon>
        <taxon>Bacillati</taxon>
        <taxon>Bacillota</taxon>
        <taxon>Clostridia</taxon>
        <taxon>Lachnospirales</taxon>
        <taxon>Lachnospiraceae</taxon>
        <taxon>Lacrimispora</taxon>
    </lineage>
</organism>
<keyword evidence="2" id="KW-1185">Reference proteome</keyword>
<dbReference type="EMBL" id="LT630003">
    <property type="protein sequence ID" value="SET87396.1"/>
    <property type="molecule type" value="Genomic_DNA"/>
</dbReference>
<dbReference type="RefSeq" id="WP_100042544.1">
    <property type="nucleotide sequence ID" value="NZ_LT630003.1"/>
</dbReference>
<accession>A0ABY1CBI0</accession>
<evidence type="ECO:0000313" key="1">
    <source>
        <dbReference type="EMBL" id="SET87396.1"/>
    </source>
</evidence>
<gene>
    <name evidence="1" type="ORF">SAMN02745906_2606</name>
</gene>
<evidence type="ECO:0000313" key="2">
    <source>
        <dbReference type="Proteomes" id="UP000198970"/>
    </source>
</evidence>
<protein>
    <recommendedName>
        <fullName evidence="3">Heparinase II/III-like protein</fullName>
    </recommendedName>
</protein>
<sequence>MNHLIYPLDQQKTINRFLTTGTYCQPQEFKKAVLKGNINEWLKYGFSIHENPCRGEFLEKRRALTPEYIDISQYKLHDTITVFDQERTLQVYYPFGNAGLDFSEFYFNPTYLRSYSYCCLFSDTQSSEDFLLETCGGVTLWLNDVLITDFIPFTRNMVKQQKVTLPLKQGFNKLVICLDDLAERDTDYYFHLIYLGDEKIRMCIPVPAEIEADKIYQIEHMMDDISFEKEVYISEPVELQIHNPFHEPLQMTAFYKPVADKMTDAGSLIEKRTYELTNDKTEVRLFEADDVKPGFYYFQIEVLFEGIAVGRRIGTQVFHHKLLEPKTYMIKERKQEALAYLRDVEVENVYKAAAMLHLDGNARAANQILLEELKGIELRKDCSDFHLVIVIQIYIRFSGLLWDETKRRIEEVLLNFRYWFDEPGNDVMWFFSENHALLFHICQYAAGRLFPDQIFTNSGLTGAQLVAKAEILLDKWFAGFLGEYITEWNSNAYIPVDVLGLCSLYNLTEAGNQWKEAARKALDHIFYDMALLEHKGTVMTTFGRSYEKELKGNYTAGTTSLLYIAYNKGCLNRAALAYTSFALGEYEPPAEYRQFMELPEGEAIIYKKTQGYEGYVNLYMYKDSTVQLSTAVDFYPFTPGYQEHIMQATINPTAQVFVNHPGEVQPYGNGRPNFFAGNGSRPRGAQYRDLGILQYKIPQEHPVSYTHAYIPLSEFKGYIGDDHVVTVEQEDGYIGVIALNGLHMQQEGPCKYREFISPGRENVWLIKMGRKDVYGSLQAFYQKIKKIQMIKQEDREVWNIVGTEYGDVVLAEEGLLIGGKKAANYPYTYQGVMEKTCS</sequence>
<proteinExistence type="predicted"/>